<keyword evidence="6 7" id="KW-0472">Membrane</keyword>
<comment type="subcellular location">
    <subcellularLocation>
        <location evidence="1">Cell membrane</location>
        <topology evidence="1">Multi-pass membrane protein</topology>
    </subcellularLocation>
</comment>
<evidence type="ECO:0000256" key="4">
    <source>
        <dbReference type="ARBA" id="ARBA00022692"/>
    </source>
</evidence>
<evidence type="ECO:0000256" key="7">
    <source>
        <dbReference type="SAM" id="Phobius"/>
    </source>
</evidence>
<protein>
    <submittedName>
        <fullName evidence="10">ABC transporter permease</fullName>
    </submittedName>
</protein>
<dbReference type="EMBL" id="PYMJ01000007">
    <property type="protein sequence ID" value="PSU49166.1"/>
    <property type="molecule type" value="Genomic_DNA"/>
</dbReference>
<evidence type="ECO:0000313" key="11">
    <source>
        <dbReference type="Proteomes" id="UP000240987"/>
    </source>
</evidence>
<evidence type="ECO:0000256" key="6">
    <source>
        <dbReference type="ARBA" id="ARBA00023136"/>
    </source>
</evidence>
<keyword evidence="4 7" id="KW-0812">Transmembrane</keyword>
<feature type="transmembrane region" description="Helical" evidence="7">
    <location>
        <begin position="21"/>
        <end position="42"/>
    </location>
</feature>
<gene>
    <name evidence="10" type="ORF">C9J12_09250</name>
</gene>
<dbReference type="RefSeq" id="WP_011221187.1">
    <property type="nucleotide sequence ID" value="NZ_PYMJ01000007.1"/>
</dbReference>
<dbReference type="PANTHER" id="PTHR30489">
    <property type="entry name" value="LIPOPROTEIN-RELEASING SYSTEM TRANSMEMBRANE PROTEIN LOLE"/>
    <property type="match status" value="1"/>
</dbReference>
<organism evidence="10 11">
    <name type="scientific">Photobacterium frigidiphilum</name>
    <dbReference type="NCBI Taxonomy" id="264736"/>
    <lineage>
        <taxon>Bacteria</taxon>
        <taxon>Pseudomonadati</taxon>
        <taxon>Pseudomonadota</taxon>
        <taxon>Gammaproteobacteria</taxon>
        <taxon>Vibrionales</taxon>
        <taxon>Vibrionaceae</taxon>
        <taxon>Photobacterium</taxon>
    </lineage>
</organism>
<evidence type="ECO:0000256" key="1">
    <source>
        <dbReference type="ARBA" id="ARBA00004651"/>
    </source>
</evidence>
<dbReference type="GO" id="GO:0098797">
    <property type="term" value="C:plasma membrane protein complex"/>
    <property type="evidence" value="ECO:0007669"/>
    <property type="project" value="TreeGrafter"/>
</dbReference>
<feature type="transmembrane region" description="Helical" evidence="7">
    <location>
        <begin position="314"/>
        <end position="343"/>
    </location>
</feature>
<name>A0A2T3JJK8_9GAMM</name>
<feature type="domain" description="MacB-like periplasmic core" evidence="9">
    <location>
        <begin position="17"/>
        <end position="225"/>
    </location>
</feature>
<dbReference type="Pfam" id="PF02687">
    <property type="entry name" value="FtsX"/>
    <property type="match status" value="1"/>
</dbReference>
<dbReference type="AlphaFoldDB" id="A0A2T3JJK8"/>
<sequence length="410" mass="44720">MLIKLAWRNLWRNKLRTGIMLFAMVFGLIGVAGMIGFMNGMYGNMIDNAIAWQTSNIQIHRSEYINEPEINDTIIGSEQIIAQLRDMPDVSAWSARFIADGMVASARSTRGVKINGIDLEAEAKVTPLVSHIIEGEWLSEQGRNPVLVSSKTAERLRLRVGSKVVLTFTDAANDVSGSAFRVRGIFKSPSSSFDDGNVYVRRSDLSALAHIDGVHEIAIVVNEATPSSNIVTQAVKAQLQAKTSALNTIRDWQQIQPMLATMIKQTGTSTAIILGIFVSAMGLGIVNIMLMSVFERTREFGVLMAVGMQKHKVFLLIMLETSLLGMSGALLGVGFCVVLMMLLQTTGISLNSMAEGLGAFGVDTTIYPRVSFGEYQLIFLTVVAASFLAALYPARQILKQRPADAMAEKH</sequence>
<reference evidence="10 11" key="1">
    <citation type="submission" date="2018-01" db="EMBL/GenBank/DDBJ databases">
        <title>Whole genome sequencing of Histamine producing bacteria.</title>
        <authorList>
            <person name="Butler K."/>
        </authorList>
    </citation>
    <scope>NUCLEOTIDE SEQUENCE [LARGE SCALE GENOMIC DNA]</scope>
    <source>
        <strain evidence="10 11">JCM 12947</strain>
    </source>
</reference>
<dbReference type="GO" id="GO:0044874">
    <property type="term" value="P:lipoprotein localization to outer membrane"/>
    <property type="evidence" value="ECO:0007669"/>
    <property type="project" value="TreeGrafter"/>
</dbReference>
<comment type="similarity">
    <text evidence="2">Belongs to the ABC-4 integral membrane protein family. LolC/E subfamily.</text>
</comment>
<evidence type="ECO:0000313" key="10">
    <source>
        <dbReference type="EMBL" id="PSU49166.1"/>
    </source>
</evidence>
<evidence type="ECO:0000256" key="3">
    <source>
        <dbReference type="ARBA" id="ARBA00022475"/>
    </source>
</evidence>
<feature type="domain" description="ABC3 transporter permease C-terminal" evidence="8">
    <location>
        <begin position="272"/>
        <end position="401"/>
    </location>
</feature>
<evidence type="ECO:0000256" key="2">
    <source>
        <dbReference type="ARBA" id="ARBA00005236"/>
    </source>
</evidence>
<keyword evidence="3" id="KW-1003">Cell membrane</keyword>
<proteinExistence type="inferred from homology"/>
<dbReference type="OrthoDB" id="9770036at2"/>
<dbReference type="InterPro" id="IPR025857">
    <property type="entry name" value="MacB_PCD"/>
</dbReference>
<dbReference type="InterPro" id="IPR051447">
    <property type="entry name" value="Lipoprotein-release_system"/>
</dbReference>
<evidence type="ECO:0000259" key="8">
    <source>
        <dbReference type="Pfam" id="PF02687"/>
    </source>
</evidence>
<comment type="caution">
    <text evidence="10">The sequence shown here is derived from an EMBL/GenBank/DDBJ whole genome shotgun (WGS) entry which is preliminary data.</text>
</comment>
<dbReference type="InterPro" id="IPR003838">
    <property type="entry name" value="ABC3_permease_C"/>
</dbReference>
<feature type="transmembrane region" description="Helical" evidence="7">
    <location>
        <begin position="271"/>
        <end position="294"/>
    </location>
</feature>
<dbReference type="Pfam" id="PF12704">
    <property type="entry name" value="MacB_PCD"/>
    <property type="match status" value="1"/>
</dbReference>
<feature type="transmembrane region" description="Helical" evidence="7">
    <location>
        <begin position="375"/>
        <end position="392"/>
    </location>
</feature>
<dbReference type="Proteomes" id="UP000240987">
    <property type="component" value="Unassembled WGS sequence"/>
</dbReference>
<dbReference type="PANTHER" id="PTHR30489:SF0">
    <property type="entry name" value="LIPOPROTEIN-RELEASING SYSTEM TRANSMEMBRANE PROTEIN LOLE"/>
    <property type="match status" value="1"/>
</dbReference>
<keyword evidence="5 7" id="KW-1133">Transmembrane helix</keyword>
<evidence type="ECO:0000256" key="5">
    <source>
        <dbReference type="ARBA" id="ARBA00022989"/>
    </source>
</evidence>
<evidence type="ECO:0000259" key="9">
    <source>
        <dbReference type="Pfam" id="PF12704"/>
    </source>
</evidence>
<accession>A0A2T3JJK8</accession>
<keyword evidence="11" id="KW-1185">Reference proteome</keyword>